<dbReference type="Gene3D" id="1.10.472.10">
    <property type="entry name" value="Cyclin-like"/>
    <property type="match status" value="1"/>
</dbReference>
<dbReference type="EMBL" id="JAWDEY010000012">
    <property type="protein sequence ID" value="KAK6589535.1"/>
    <property type="molecule type" value="Genomic_DNA"/>
</dbReference>
<comment type="caution">
    <text evidence="1">The sequence shown here is derived from an EMBL/GenBank/DDBJ whole genome shotgun (WGS) entry which is preliminary data.</text>
</comment>
<dbReference type="Proteomes" id="UP001311799">
    <property type="component" value="Unassembled WGS sequence"/>
</dbReference>
<dbReference type="CDD" id="cd20558">
    <property type="entry name" value="CYCLIN_ScPCL7-like"/>
    <property type="match status" value="1"/>
</dbReference>
<accession>A0AAV9Y193</accession>
<keyword evidence="2" id="KW-1185">Reference proteome</keyword>
<name>A0AAV9Y193_9CRYT</name>
<dbReference type="InterPro" id="IPR013922">
    <property type="entry name" value="Cyclin_PHO80-like"/>
</dbReference>
<dbReference type="PANTHER" id="PTHR15615:SF108">
    <property type="entry name" value="PROTEIN CNPPD1"/>
    <property type="match status" value="1"/>
</dbReference>
<dbReference type="GO" id="GO:0019901">
    <property type="term" value="F:protein kinase binding"/>
    <property type="evidence" value="ECO:0007669"/>
    <property type="project" value="InterPro"/>
</dbReference>
<evidence type="ECO:0000313" key="1">
    <source>
        <dbReference type="EMBL" id="KAK6589535.1"/>
    </source>
</evidence>
<dbReference type="Pfam" id="PF08613">
    <property type="entry name" value="Cyclin"/>
    <property type="match status" value="1"/>
</dbReference>
<evidence type="ECO:0000313" key="2">
    <source>
        <dbReference type="Proteomes" id="UP001311799"/>
    </source>
</evidence>
<dbReference type="PANTHER" id="PTHR15615">
    <property type="match status" value="1"/>
</dbReference>
<sequence>MLSGFQPVHFIRPPQDSVSNSKCGFHQFSSYLTNNLNYSDNYKSNKFLFSSDGNNFDNGVDSHNNSFNNERRSFHSALSKRTETTNTEPGFVVALSIFLAQIATSNSSSTCDVGSLTPFHSVCVPPIPIRAYLMRIAQHFCCSNECFVLAIVYVGRIIKLNRGFSLTLLNVHRVILTAIMLATKFFDDVYFSNAFYANISGVGARELNSLEIYFLRLIKFQLFVTETEYELHKNLIIESATNSFVPPSLPMNIMNIQMNEKSNEFQMGEFQYFDGRCMCRNSRDSCSHDLGAYFSHNYIENQDLRSEHITHSSNLREFNGNIHKSGHRNNEMVSFPNLSINSNIYASKSCTRFTTDMDVNSTRSSQQGRSLSNSTLGKLSDQEFFLYRTERYENPNTDYGVGNRYSFIGRKTLLNQRLSFDNQTDCSTASQSEFDEVEQFPGRIKKQFSSGTNCSVSFGINNSSYRVSDNSSGIDLQHNSNSQFQAYSYKEHSNSFPDNQFPVNKGSASDIRTVCQNGYGNTSKLQLFPAHNSSNSVQTSVSAFNPAVSHYGKLIINSYNFSCATGLDKKLFV</sequence>
<reference evidence="1 2" key="1">
    <citation type="submission" date="2023-10" db="EMBL/GenBank/DDBJ databases">
        <title>Comparative genomics analysis reveals potential genetic determinants of host preference in Cryptosporidium xiaoi.</title>
        <authorList>
            <person name="Xiao L."/>
            <person name="Li J."/>
        </authorList>
    </citation>
    <scope>NUCLEOTIDE SEQUENCE [LARGE SCALE GENOMIC DNA]</scope>
    <source>
        <strain evidence="1 2">52996</strain>
    </source>
</reference>
<proteinExistence type="predicted"/>
<dbReference type="InterPro" id="IPR036915">
    <property type="entry name" value="Cyclin-like_sf"/>
</dbReference>
<dbReference type="AlphaFoldDB" id="A0AAV9Y193"/>
<protein>
    <submittedName>
        <fullName evidence="1">Cyclin</fullName>
    </submittedName>
</protein>
<gene>
    <name evidence="1" type="ORF">RS030_203066</name>
</gene>
<organism evidence="1 2">
    <name type="scientific">Cryptosporidium xiaoi</name>
    <dbReference type="NCBI Taxonomy" id="659607"/>
    <lineage>
        <taxon>Eukaryota</taxon>
        <taxon>Sar</taxon>
        <taxon>Alveolata</taxon>
        <taxon>Apicomplexa</taxon>
        <taxon>Conoidasida</taxon>
        <taxon>Coccidia</taxon>
        <taxon>Eucoccidiorida</taxon>
        <taxon>Eimeriorina</taxon>
        <taxon>Cryptosporidiidae</taxon>
        <taxon>Cryptosporidium</taxon>
    </lineage>
</organism>
<dbReference type="SUPFAM" id="SSF47954">
    <property type="entry name" value="Cyclin-like"/>
    <property type="match status" value="1"/>
</dbReference>